<dbReference type="PANTHER" id="PTHR19143">
    <property type="entry name" value="FIBRINOGEN/TENASCIN/ANGIOPOEITIN"/>
    <property type="match status" value="1"/>
</dbReference>
<name>A0A0Q9XQ59_DROMO</name>
<protein>
    <submittedName>
        <fullName evidence="3">Uncharacterized protein, isoform B</fullName>
    </submittedName>
</protein>
<gene>
    <name evidence="3" type="primary">Dmoj\GI13752</name>
    <name evidence="3" type="ORF">Dmoj_GI13752</name>
</gene>
<dbReference type="PANTHER" id="PTHR19143:SF327">
    <property type="entry name" value="FI21813P1-RELATED"/>
    <property type="match status" value="1"/>
</dbReference>
<dbReference type="EMBL" id="CH933809">
    <property type="protein sequence ID" value="KRG06615.1"/>
    <property type="molecule type" value="Genomic_DNA"/>
</dbReference>
<dbReference type="OrthoDB" id="7940501at2759"/>
<dbReference type="InterPro" id="IPR050373">
    <property type="entry name" value="Fibrinogen_C-term_domain"/>
</dbReference>
<dbReference type="KEGG" id="dmo:Dmoj_GI13752"/>
<dbReference type="Gene3D" id="3.90.215.10">
    <property type="entry name" value="Gamma Fibrinogen, chain A, domain 1"/>
    <property type="match status" value="1"/>
</dbReference>
<dbReference type="AlphaFoldDB" id="A0A0Q9XQ59"/>
<keyword evidence="4" id="KW-1185">Reference proteome</keyword>
<feature type="coiled-coil region" evidence="1">
    <location>
        <begin position="133"/>
        <end position="188"/>
    </location>
</feature>
<evidence type="ECO:0000259" key="2">
    <source>
        <dbReference type="PROSITE" id="PS51406"/>
    </source>
</evidence>
<dbReference type="Pfam" id="PF00147">
    <property type="entry name" value="Fibrinogen_C"/>
    <property type="match status" value="1"/>
</dbReference>
<reference evidence="3 4" key="1">
    <citation type="journal article" date="2007" name="Nature">
        <title>Evolution of genes and genomes on the Drosophila phylogeny.</title>
        <authorList>
            <consortium name="Drosophila 12 Genomes Consortium"/>
            <person name="Clark A.G."/>
            <person name="Eisen M.B."/>
            <person name="Smith D.R."/>
            <person name="Bergman C.M."/>
            <person name="Oliver B."/>
            <person name="Markow T.A."/>
            <person name="Kaufman T.C."/>
            <person name="Kellis M."/>
            <person name="Gelbart W."/>
            <person name="Iyer V.N."/>
            <person name="Pollard D.A."/>
            <person name="Sackton T.B."/>
            <person name="Larracuente A.M."/>
            <person name="Singh N.D."/>
            <person name="Abad J.P."/>
            <person name="Abt D.N."/>
            <person name="Adryan B."/>
            <person name="Aguade M."/>
            <person name="Akashi H."/>
            <person name="Anderson W.W."/>
            <person name="Aquadro C.F."/>
            <person name="Ardell D.H."/>
            <person name="Arguello R."/>
            <person name="Artieri C.G."/>
            <person name="Barbash D.A."/>
            <person name="Barker D."/>
            <person name="Barsanti P."/>
            <person name="Batterham P."/>
            <person name="Batzoglou S."/>
            <person name="Begun D."/>
            <person name="Bhutkar A."/>
            <person name="Blanco E."/>
            <person name="Bosak S.A."/>
            <person name="Bradley R.K."/>
            <person name="Brand A.D."/>
            <person name="Brent M.R."/>
            <person name="Brooks A.N."/>
            <person name="Brown R.H."/>
            <person name="Butlin R.K."/>
            <person name="Caggese C."/>
            <person name="Calvi B.R."/>
            <person name="Bernardo de Carvalho A."/>
            <person name="Caspi A."/>
            <person name="Castrezana S."/>
            <person name="Celniker S.E."/>
            <person name="Chang J.L."/>
            <person name="Chapple C."/>
            <person name="Chatterji S."/>
            <person name="Chinwalla A."/>
            <person name="Civetta A."/>
            <person name="Clifton S.W."/>
            <person name="Comeron J.M."/>
            <person name="Costello J.C."/>
            <person name="Coyne J.A."/>
            <person name="Daub J."/>
            <person name="David R.G."/>
            <person name="Delcher A.L."/>
            <person name="Delehaunty K."/>
            <person name="Do C.B."/>
            <person name="Ebling H."/>
            <person name="Edwards K."/>
            <person name="Eickbush T."/>
            <person name="Evans J.D."/>
            <person name="Filipski A."/>
            <person name="Findeiss S."/>
            <person name="Freyhult E."/>
            <person name="Fulton L."/>
            <person name="Fulton R."/>
            <person name="Garcia A.C."/>
            <person name="Gardiner A."/>
            <person name="Garfield D.A."/>
            <person name="Garvin B.E."/>
            <person name="Gibson G."/>
            <person name="Gilbert D."/>
            <person name="Gnerre S."/>
            <person name="Godfrey J."/>
            <person name="Good R."/>
            <person name="Gotea V."/>
            <person name="Gravely B."/>
            <person name="Greenberg A.J."/>
            <person name="Griffiths-Jones S."/>
            <person name="Gross S."/>
            <person name="Guigo R."/>
            <person name="Gustafson E.A."/>
            <person name="Haerty W."/>
            <person name="Hahn M.W."/>
            <person name="Halligan D.L."/>
            <person name="Halpern A.L."/>
            <person name="Halter G.M."/>
            <person name="Han M.V."/>
            <person name="Heger A."/>
            <person name="Hillier L."/>
            <person name="Hinrichs A.S."/>
            <person name="Holmes I."/>
            <person name="Hoskins R.A."/>
            <person name="Hubisz M.J."/>
            <person name="Hultmark D."/>
            <person name="Huntley M.A."/>
            <person name="Jaffe D.B."/>
            <person name="Jagadeeshan S."/>
            <person name="Jeck W.R."/>
            <person name="Johnson J."/>
            <person name="Jones C.D."/>
            <person name="Jordan W.C."/>
            <person name="Karpen G.H."/>
            <person name="Kataoka E."/>
            <person name="Keightley P.D."/>
            <person name="Kheradpour P."/>
            <person name="Kirkness E.F."/>
            <person name="Koerich L.B."/>
            <person name="Kristiansen K."/>
            <person name="Kudrna D."/>
            <person name="Kulathinal R.J."/>
            <person name="Kumar S."/>
            <person name="Kwok R."/>
            <person name="Lander E."/>
            <person name="Langley C.H."/>
            <person name="Lapoint R."/>
            <person name="Lazzaro B.P."/>
            <person name="Lee S.J."/>
            <person name="Levesque L."/>
            <person name="Li R."/>
            <person name="Lin C.F."/>
            <person name="Lin M.F."/>
            <person name="Lindblad-Toh K."/>
            <person name="Llopart A."/>
            <person name="Long M."/>
            <person name="Low L."/>
            <person name="Lozovsky E."/>
            <person name="Lu J."/>
            <person name="Luo M."/>
            <person name="Machado C.A."/>
            <person name="Makalowski W."/>
            <person name="Marzo M."/>
            <person name="Matsuda M."/>
            <person name="Matzkin L."/>
            <person name="McAllister B."/>
            <person name="McBride C.S."/>
            <person name="McKernan B."/>
            <person name="McKernan K."/>
            <person name="Mendez-Lago M."/>
            <person name="Minx P."/>
            <person name="Mollenhauer M.U."/>
            <person name="Montooth K."/>
            <person name="Mount S.M."/>
            <person name="Mu X."/>
            <person name="Myers E."/>
            <person name="Negre B."/>
            <person name="Newfeld S."/>
            <person name="Nielsen R."/>
            <person name="Noor M.A."/>
            <person name="O'Grady P."/>
            <person name="Pachter L."/>
            <person name="Papaceit M."/>
            <person name="Parisi M.J."/>
            <person name="Parisi M."/>
            <person name="Parts L."/>
            <person name="Pedersen J.S."/>
            <person name="Pesole G."/>
            <person name="Phillippy A.M."/>
            <person name="Ponting C.P."/>
            <person name="Pop M."/>
            <person name="Porcelli D."/>
            <person name="Powell J.R."/>
            <person name="Prohaska S."/>
            <person name="Pruitt K."/>
            <person name="Puig M."/>
            <person name="Quesneville H."/>
            <person name="Ram K.R."/>
            <person name="Rand D."/>
            <person name="Rasmussen M.D."/>
            <person name="Reed L.K."/>
            <person name="Reenan R."/>
            <person name="Reily A."/>
            <person name="Remington K.A."/>
            <person name="Rieger T.T."/>
            <person name="Ritchie M.G."/>
            <person name="Robin C."/>
            <person name="Rogers Y.H."/>
            <person name="Rohde C."/>
            <person name="Rozas J."/>
            <person name="Rubenfield M.J."/>
            <person name="Ruiz A."/>
            <person name="Russo S."/>
            <person name="Salzberg S.L."/>
            <person name="Sanchez-Gracia A."/>
            <person name="Saranga D.J."/>
            <person name="Sato H."/>
            <person name="Schaeffer S.W."/>
            <person name="Schatz M.C."/>
            <person name="Schlenke T."/>
            <person name="Schwartz R."/>
            <person name="Segarra C."/>
            <person name="Singh R.S."/>
            <person name="Sirot L."/>
            <person name="Sirota M."/>
            <person name="Sisneros N.B."/>
            <person name="Smith C.D."/>
            <person name="Smith T.F."/>
            <person name="Spieth J."/>
            <person name="Stage D.E."/>
            <person name="Stark A."/>
            <person name="Stephan W."/>
            <person name="Strausberg R.L."/>
            <person name="Strempel S."/>
            <person name="Sturgill D."/>
            <person name="Sutton G."/>
            <person name="Sutton G.G."/>
            <person name="Tao W."/>
            <person name="Teichmann S."/>
            <person name="Tobari Y.N."/>
            <person name="Tomimura Y."/>
            <person name="Tsolas J.M."/>
            <person name="Valente V.L."/>
            <person name="Venter E."/>
            <person name="Venter J.C."/>
            <person name="Vicario S."/>
            <person name="Vieira F.G."/>
            <person name="Vilella A.J."/>
            <person name="Villasante A."/>
            <person name="Walenz B."/>
            <person name="Wang J."/>
            <person name="Wasserman M."/>
            <person name="Watts T."/>
            <person name="Wilson D."/>
            <person name="Wilson R.K."/>
            <person name="Wing R.A."/>
            <person name="Wolfner M.F."/>
            <person name="Wong A."/>
            <person name="Wong G.K."/>
            <person name="Wu C.I."/>
            <person name="Wu G."/>
            <person name="Yamamoto D."/>
            <person name="Yang H.P."/>
            <person name="Yang S.P."/>
            <person name="Yorke J.A."/>
            <person name="Yoshida K."/>
            <person name="Zdobnov E."/>
            <person name="Zhang P."/>
            <person name="Zhang Y."/>
            <person name="Zimin A.V."/>
            <person name="Baldwin J."/>
            <person name="Abdouelleil A."/>
            <person name="Abdulkadir J."/>
            <person name="Abebe A."/>
            <person name="Abera B."/>
            <person name="Abreu J."/>
            <person name="Acer S.C."/>
            <person name="Aftuck L."/>
            <person name="Alexander A."/>
            <person name="An P."/>
            <person name="Anderson E."/>
            <person name="Anderson S."/>
            <person name="Arachi H."/>
            <person name="Azer M."/>
            <person name="Bachantsang P."/>
            <person name="Barry A."/>
            <person name="Bayul T."/>
            <person name="Berlin A."/>
            <person name="Bessette D."/>
            <person name="Bloom T."/>
            <person name="Blye J."/>
            <person name="Boguslavskiy L."/>
            <person name="Bonnet C."/>
            <person name="Boukhgalter B."/>
            <person name="Bourzgui I."/>
            <person name="Brown A."/>
            <person name="Cahill P."/>
            <person name="Channer S."/>
            <person name="Cheshatsang Y."/>
            <person name="Chuda L."/>
            <person name="Citroen M."/>
            <person name="Collymore A."/>
            <person name="Cooke P."/>
            <person name="Costello M."/>
            <person name="D'Aco K."/>
            <person name="Daza R."/>
            <person name="De Haan G."/>
            <person name="DeGray S."/>
            <person name="DeMaso C."/>
            <person name="Dhargay N."/>
            <person name="Dooley K."/>
            <person name="Dooley E."/>
            <person name="Doricent M."/>
            <person name="Dorje P."/>
            <person name="Dorjee K."/>
            <person name="Dupes A."/>
            <person name="Elong R."/>
            <person name="Falk J."/>
            <person name="Farina A."/>
            <person name="Faro S."/>
            <person name="Ferguson D."/>
            <person name="Fisher S."/>
            <person name="Foley C.D."/>
            <person name="Franke A."/>
            <person name="Friedrich D."/>
            <person name="Gadbois L."/>
            <person name="Gearin G."/>
            <person name="Gearin C.R."/>
            <person name="Giannoukos G."/>
            <person name="Goode T."/>
            <person name="Graham J."/>
            <person name="Grandbois E."/>
            <person name="Grewal S."/>
            <person name="Gyaltsen K."/>
            <person name="Hafez N."/>
            <person name="Hagos B."/>
            <person name="Hall J."/>
            <person name="Henson C."/>
            <person name="Hollinger A."/>
            <person name="Honan T."/>
            <person name="Huard M.D."/>
            <person name="Hughes L."/>
            <person name="Hurhula B."/>
            <person name="Husby M.E."/>
            <person name="Kamat A."/>
            <person name="Kanga B."/>
            <person name="Kashin S."/>
            <person name="Khazanovich D."/>
            <person name="Kisner P."/>
            <person name="Lance K."/>
            <person name="Lara M."/>
            <person name="Lee W."/>
            <person name="Lennon N."/>
            <person name="Letendre F."/>
            <person name="LeVine R."/>
            <person name="Lipovsky A."/>
            <person name="Liu X."/>
            <person name="Liu J."/>
            <person name="Liu S."/>
            <person name="Lokyitsang T."/>
            <person name="Lokyitsang Y."/>
            <person name="Lubonja R."/>
            <person name="Lui A."/>
            <person name="MacDonald P."/>
            <person name="Magnisalis V."/>
            <person name="Maru K."/>
            <person name="Matthews C."/>
            <person name="McCusker W."/>
            <person name="McDonough S."/>
            <person name="Mehta T."/>
            <person name="Meldrim J."/>
            <person name="Meneus L."/>
            <person name="Mihai O."/>
            <person name="Mihalev A."/>
            <person name="Mihova T."/>
            <person name="Mittelman R."/>
            <person name="Mlenga V."/>
            <person name="Montmayeur A."/>
            <person name="Mulrain L."/>
            <person name="Navidi A."/>
            <person name="Naylor J."/>
            <person name="Negash T."/>
            <person name="Nguyen T."/>
            <person name="Nguyen N."/>
            <person name="Nicol R."/>
            <person name="Norbu C."/>
            <person name="Norbu N."/>
            <person name="Novod N."/>
            <person name="O'Neill B."/>
            <person name="Osman S."/>
            <person name="Markiewicz E."/>
            <person name="Oyono O.L."/>
            <person name="Patti C."/>
            <person name="Phunkhang P."/>
            <person name="Pierre F."/>
            <person name="Priest M."/>
            <person name="Raghuraman S."/>
            <person name="Rege F."/>
            <person name="Reyes R."/>
            <person name="Rise C."/>
            <person name="Rogov P."/>
            <person name="Ross K."/>
            <person name="Ryan E."/>
            <person name="Settipalli S."/>
            <person name="Shea T."/>
            <person name="Sherpa N."/>
            <person name="Shi L."/>
            <person name="Shih D."/>
            <person name="Sparrow T."/>
            <person name="Spaulding J."/>
            <person name="Stalker J."/>
            <person name="Stange-Thomann N."/>
            <person name="Stavropoulos S."/>
            <person name="Stone C."/>
            <person name="Strader C."/>
            <person name="Tesfaye S."/>
            <person name="Thomson T."/>
            <person name="Thoulutsang Y."/>
            <person name="Thoulutsang D."/>
            <person name="Topham K."/>
            <person name="Topping I."/>
            <person name="Tsamla T."/>
            <person name="Vassiliev H."/>
            <person name="Vo A."/>
            <person name="Wangchuk T."/>
            <person name="Wangdi T."/>
            <person name="Weiand M."/>
            <person name="Wilkinson J."/>
            <person name="Wilson A."/>
            <person name="Yadav S."/>
            <person name="Young G."/>
            <person name="Yu Q."/>
            <person name="Zembek L."/>
            <person name="Zhong D."/>
            <person name="Zimmer A."/>
            <person name="Zwirko Z."/>
            <person name="Jaffe D.B."/>
            <person name="Alvarez P."/>
            <person name="Brockman W."/>
            <person name="Butler J."/>
            <person name="Chin C."/>
            <person name="Gnerre S."/>
            <person name="Grabherr M."/>
            <person name="Kleber M."/>
            <person name="Mauceli E."/>
            <person name="MacCallum I."/>
        </authorList>
    </citation>
    <scope>NUCLEOTIDE SEQUENCE [LARGE SCALE GENOMIC DNA]</scope>
    <source>
        <strain evidence="4">Tucson 15081-1352.22</strain>
    </source>
</reference>
<dbReference type="InterPro" id="IPR014716">
    <property type="entry name" value="Fibrinogen_a/b/g_C_1"/>
</dbReference>
<proteinExistence type="predicted"/>
<organism evidence="3 4">
    <name type="scientific">Drosophila mojavensis</name>
    <name type="common">Fruit fly</name>
    <dbReference type="NCBI Taxonomy" id="7230"/>
    <lineage>
        <taxon>Eukaryota</taxon>
        <taxon>Metazoa</taxon>
        <taxon>Ecdysozoa</taxon>
        <taxon>Arthropoda</taxon>
        <taxon>Hexapoda</taxon>
        <taxon>Insecta</taxon>
        <taxon>Pterygota</taxon>
        <taxon>Neoptera</taxon>
        <taxon>Endopterygota</taxon>
        <taxon>Diptera</taxon>
        <taxon>Brachycera</taxon>
        <taxon>Muscomorpha</taxon>
        <taxon>Ephydroidea</taxon>
        <taxon>Drosophilidae</taxon>
        <taxon>Drosophila</taxon>
    </lineage>
</organism>
<evidence type="ECO:0000313" key="3">
    <source>
        <dbReference type="EMBL" id="KRG06615.1"/>
    </source>
</evidence>
<dbReference type="InterPro" id="IPR036056">
    <property type="entry name" value="Fibrinogen-like_C"/>
</dbReference>
<dbReference type="Proteomes" id="UP000009192">
    <property type="component" value="Unassembled WGS sequence"/>
</dbReference>
<dbReference type="SMR" id="A0A0Q9XQ59"/>
<dbReference type="GO" id="GO:0005615">
    <property type="term" value="C:extracellular space"/>
    <property type="evidence" value="ECO:0007669"/>
    <property type="project" value="TreeGrafter"/>
</dbReference>
<accession>A0A0Q9XQ59</accession>
<feature type="domain" description="Fibrinogen C-terminal" evidence="2">
    <location>
        <begin position="217"/>
        <end position="424"/>
    </location>
</feature>
<keyword evidence="1" id="KW-0175">Coiled coil</keyword>
<sequence length="425" mass="49426">MNTQNIFTIQLEPEDTSEKPVPPNEWEILRENTCSTISQLKKIKLSVYKEKLNLYSEKCKIKDDVILALQTCLETYKNTNENNNELISFLKTKLAERHSKMVALKKAHETQSAGYESTICEKDEMINTQDGIIKGQEKQIEELANKIKQQYELTIKSDELISSLRATVEDSEAKIKERDQKITQLETELSTKAERIRTTQNLLKFDAALMLCKQNDRVVSSTIKELQEILSGENRSEIKIVPLPRIGPIKIAVENVATGPCWMVIQRRGYKVVDFNQGWFSFVEGFGNLDEDYWIGLDKIHAMTKSHMHELYIHLVFANNETRYAYYDNFAISGKSDDYKLRSLGNYVGNAGDGLRTHEHHIFRTIRYDTKTTVEYNRWWQHEYPNCNLNGTFSEKTEFGVWWCRGNGTYKFVESVQMLIRRKQV</sequence>
<dbReference type="SMART" id="SM00186">
    <property type="entry name" value="FBG"/>
    <property type="match status" value="1"/>
</dbReference>
<evidence type="ECO:0000256" key="1">
    <source>
        <dbReference type="SAM" id="Coils"/>
    </source>
</evidence>
<evidence type="ECO:0000313" key="4">
    <source>
        <dbReference type="Proteomes" id="UP000009192"/>
    </source>
</evidence>
<dbReference type="PROSITE" id="PS51406">
    <property type="entry name" value="FIBRINOGEN_C_2"/>
    <property type="match status" value="1"/>
</dbReference>
<dbReference type="Gene3D" id="1.20.5.170">
    <property type="match status" value="1"/>
</dbReference>
<dbReference type="SUPFAM" id="SSF56496">
    <property type="entry name" value="Fibrinogen C-terminal domain-like"/>
    <property type="match status" value="1"/>
</dbReference>
<dbReference type="InParanoid" id="A0A0Q9XQ59"/>
<dbReference type="InterPro" id="IPR002181">
    <property type="entry name" value="Fibrinogen_a/b/g_C_dom"/>
</dbReference>